<dbReference type="PROSITE" id="PS50931">
    <property type="entry name" value="HTH_LYSR"/>
    <property type="match status" value="1"/>
</dbReference>
<evidence type="ECO:0000256" key="2">
    <source>
        <dbReference type="ARBA" id="ARBA00023015"/>
    </source>
</evidence>
<keyword evidence="7" id="KW-1185">Reference proteome</keyword>
<dbReference type="Pfam" id="PF03466">
    <property type="entry name" value="LysR_substrate"/>
    <property type="match status" value="1"/>
</dbReference>
<keyword evidence="3" id="KW-0238">DNA-binding</keyword>
<dbReference type="InterPro" id="IPR005119">
    <property type="entry name" value="LysR_subst-bd"/>
</dbReference>
<evidence type="ECO:0000313" key="6">
    <source>
        <dbReference type="EMBL" id="MBW4708962.1"/>
    </source>
</evidence>
<protein>
    <submittedName>
        <fullName evidence="6">LysR family transcriptional regulator</fullName>
    </submittedName>
</protein>
<reference evidence="6" key="1">
    <citation type="submission" date="2021-07" db="EMBL/GenBank/DDBJ databases">
        <title>Roseobacter insulae sp. nov., isolated from a tidal flat.</title>
        <authorList>
            <person name="Park S."/>
            <person name="Yoon J.-H."/>
        </authorList>
    </citation>
    <scope>NUCLEOTIDE SEQUENCE</scope>
    <source>
        <strain evidence="6">YSTF-M11</strain>
    </source>
</reference>
<dbReference type="RefSeq" id="WP_219503922.1">
    <property type="nucleotide sequence ID" value="NZ_JAHXDN010000004.1"/>
</dbReference>
<evidence type="ECO:0000313" key="7">
    <source>
        <dbReference type="Proteomes" id="UP001138661"/>
    </source>
</evidence>
<dbReference type="EMBL" id="JAHXDN010000004">
    <property type="protein sequence ID" value="MBW4708962.1"/>
    <property type="molecule type" value="Genomic_DNA"/>
</dbReference>
<dbReference type="AlphaFoldDB" id="A0A9X1FXB0"/>
<comment type="caution">
    <text evidence="6">The sequence shown here is derived from an EMBL/GenBank/DDBJ whole genome shotgun (WGS) entry which is preliminary data.</text>
</comment>
<dbReference type="PANTHER" id="PTHR30537:SF5">
    <property type="entry name" value="HTH-TYPE TRANSCRIPTIONAL ACTIVATOR TTDR-RELATED"/>
    <property type="match status" value="1"/>
</dbReference>
<evidence type="ECO:0000256" key="1">
    <source>
        <dbReference type="ARBA" id="ARBA00009437"/>
    </source>
</evidence>
<name>A0A9X1FXB0_9RHOB</name>
<dbReference type="PANTHER" id="PTHR30537">
    <property type="entry name" value="HTH-TYPE TRANSCRIPTIONAL REGULATOR"/>
    <property type="match status" value="1"/>
</dbReference>
<dbReference type="GO" id="GO:0003677">
    <property type="term" value="F:DNA binding"/>
    <property type="evidence" value="ECO:0007669"/>
    <property type="project" value="UniProtKB-KW"/>
</dbReference>
<evidence type="ECO:0000256" key="3">
    <source>
        <dbReference type="ARBA" id="ARBA00023125"/>
    </source>
</evidence>
<evidence type="ECO:0000256" key="4">
    <source>
        <dbReference type="ARBA" id="ARBA00023163"/>
    </source>
</evidence>
<gene>
    <name evidence="6" type="ORF">KX928_14325</name>
</gene>
<dbReference type="Pfam" id="PF00126">
    <property type="entry name" value="HTH_1"/>
    <property type="match status" value="1"/>
</dbReference>
<feature type="domain" description="HTH lysR-type" evidence="5">
    <location>
        <begin position="5"/>
        <end position="60"/>
    </location>
</feature>
<accession>A0A9X1FXB0</accession>
<dbReference type="InterPro" id="IPR000847">
    <property type="entry name" value="LysR_HTH_N"/>
</dbReference>
<proteinExistence type="inferred from homology"/>
<keyword evidence="2" id="KW-0805">Transcription regulation</keyword>
<sequence length="301" mass="32984">MAGHLERIKTFIAVANAQSFSAAARLQNNSSSAVTRHIAELEETLGVQLFVRTTRKVSLTQAGVQYFEKVHPLVSGIAAADDTARAYQEALSGRLQISCPLSFGTRFLVEPLTEFASLHPGIDLKINLTDSFVDIIRDDYDMALRISAAPADKSTIWRKIRPVPRCLVAAPGYLETAAGLAAPSDLQNHRCLGYSNQSEGGVWQLAGTSENTMRPVRLPSGFACNNGDLIAQMAIAGQGIALLPRFIVQDAIEKNLLTEVLTDWQAPEIWLTAFYPPYQKLPLAIDQFTEVFERHAGRFAL</sequence>
<keyword evidence="4" id="KW-0804">Transcription</keyword>
<evidence type="ECO:0000259" key="5">
    <source>
        <dbReference type="PROSITE" id="PS50931"/>
    </source>
</evidence>
<organism evidence="6 7">
    <name type="scientific">Roseobacter insulae</name>
    <dbReference type="NCBI Taxonomy" id="2859783"/>
    <lineage>
        <taxon>Bacteria</taxon>
        <taxon>Pseudomonadati</taxon>
        <taxon>Pseudomonadota</taxon>
        <taxon>Alphaproteobacteria</taxon>
        <taxon>Rhodobacterales</taxon>
        <taxon>Roseobacteraceae</taxon>
        <taxon>Roseobacter</taxon>
    </lineage>
</organism>
<dbReference type="InterPro" id="IPR058163">
    <property type="entry name" value="LysR-type_TF_proteobact-type"/>
</dbReference>
<comment type="similarity">
    <text evidence="1">Belongs to the LysR transcriptional regulatory family.</text>
</comment>
<dbReference type="Proteomes" id="UP001138661">
    <property type="component" value="Unassembled WGS sequence"/>
</dbReference>
<dbReference type="CDD" id="cd08422">
    <property type="entry name" value="PBP2_CrgA_like"/>
    <property type="match status" value="1"/>
</dbReference>
<dbReference type="FunFam" id="1.10.10.10:FF:000001">
    <property type="entry name" value="LysR family transcriptional regulator"/>
    <property type="match status" value="1"/>
</dbReference>
<dbReference type="GO" id="GO:0003700">
    <property type="term" value="F:DNA-binding transcription factor activity"/>
    <property type="evidence" value="ECO:0007669"/>
    <property type="project" value="InterPro"/>
</dbReference>